<dbReference type="Pfam" id="PF02195">
    <property type="entry name" value="ParB_N"/>
    <property type="match status" value="1"/>
</dbReference>
<proteinExistence type="inferred from homology"/>
<dbReference type="GO" id="GO:0007059">
    <property type="term" value="P:chromosome segregation"/>
    <property type="evidence" value="ECO:0007669"/>
    <property type="project" value="TreeGrafter"/>
</dbReference>
<accession>A0A4R2N585</accession>
<protein>
    <submittedName>
        <fullName evidence="5">ParB family chromosome partitioning protein</fullName>
    </submittedName>
</protein>
<evidence type="ECO:0000256" key="1">
    <source>
        <dbReference type="ARBA" id="ARBA00006295"/>
    </source>
</evidence>
<dbReference type="RefSeq" id="WP_310466199.1">
    <property type="nucleotide sequence ID" value="NZ_QXNC01000035.1"/>
</dbReference>
<gene>
    <name evidence="5" type="ORF">EV674_12219</name>
</gene>
<dbReference type="InterPro" id="IPR036086">
    <property type="entry name" value="ParB/Sulfiredoxin_sf"/>
</dbReference>
<dbReference type="PANTHER" id="PTHR33375">
    <property type="entry name" value="CHROMOSOME-PARTITIONING PROTEIN PARB-RELATED"/>
    <property type="match status" value="1"/>
</dbReference>
<sequence length="335" mass="37386">MKKNRFQSLLATAQSLPDVDNLPSANSDDEDGNLRFRPKTGAVASSYMTNLEMKSEALERQLAEARSQNAAVRIPLDKVQPNPWQPRLVFTEESLTSLEDSIRASGVLQPIAVRSHPVEEGVYQLIAGERRTRAARAVGFSEIPAVILELSDADMAAQALTENVVRENLTDYEIGIALIRMQSEFPTKVDMANTFGINRTSLYRLLSFEKLPPVILAKLADKPSLISAAACYELVKYTSDNQISEEAANQLIQDLELGLDITDIIHRLKKQDAPQNAPSQPRATKRQLFVGRKKVGVIDVTDSFTTIKLKTELANNEKREQLILYMKSLFPEIEF</sequence>
<reference evidence="5 6" key="1">
    <citation type="submission" date="2019-03" db="EMBL/GenBank/DDBJ databases">
        <title>Genomic Encyclopedia of Type Strains, Phase IV (KMG-IV): sequencing the most valuable type-strain genomes for metagenomic binning, comparative biology and taxonomic classification.</title>
        <authorList>
            <person name="Goeker M."/>
        </authorList>
    </citation>
    <scope>NUCLEOTIDE SEQUENCE [LARGE SCALE GENOMIC DNA]</scope>
    <source>
        <strain evidence="5 6">DSM 1837</strain>
    </source>
</reference>
<dbReference type="SMART" id="SM00470">
    <property type="entry name" value="ParB"/>
    <property type="match status" value="1"/>
</dbReference>
<evidence type="ECO:0000256" key="2">
    <source>
        <dbReference type="ARBA" id="ARBA00023125"/>
    </source>
</evidence>
<organism evidence="5 6">
    <name type="scientific">Simplicispira metamorpha</name>
    <dbReference type="NCBI Taxonomy" id="80881"/>
    <lineage>
        <taxon>Bacteria</taxon>
        <taxon>Pseudomonadati</taxon>
        <taxon>Pseudomonadota</taxon>
        <taxon>Betaproteobacteria</taxon>
        <taxon>Burkholderiales</taxon>
        <taxon>Comamonadaceae</taxon>
        <taxon>Simplicispira</taxon>
    </lineage>
</organism>
<comment type="similarity">
    <text evidence="1">Belongs to the ParB family.</text>
</comment>
<comment type="caution">
    <text evidence="5">The sequence shown here is derived from an EMBL/GenBank/DDBJ whole genome shotgun (WGS) entry which is preliminary data.</text>
</comment>
<feature type="domain" description="ParB-like N-terminal" evidence="4">
    <location>
        <begin position="72"/>
        <end position="164"/>
    </location>
</feature>
<dbReference type="InterPro" id="IPR004437">
    <property type="entry name" value="ParB/RepB/Spo0J"/>
</dbReference>
<evidence type="ECO:0000259" key="4">
    <source>
        <dbReference type="SMART" id="SM00470"/>
    </source>
</evidence>
<dbReference type="SUPFAM" id="SSF110849">
    <property type="entry name" value="ParB/Sulfiredoxin"/>
    <property type="match status" value="1"/>
</dbReference>
<dbReference type="EMBL" id="SLXH01000022">
    <property type="protein sequence ID" value="TCP15948.1"/>
    <property type="molecule type" value="Genomic_DNA"/>
</dbReference>
<dbReference type="GO" id="GO:0005694">
    <property type="term" value="C:chromosome"/>
    <property type="evidence" value="ECO:0007669"/>
    <property type="project" value="TreeGrafter"/>
</dbReference>
<dbReference type="SUPFAM" id="SSF109709">
    <property type="entry name" value="KorB DNA-binding domain-like"/>
    <property type="match status" value="1"/>
</dbReference>
<evidence type="ECO:0000313" key="5">
    <source>
        <dbReference type="EMBL" id="TCP15948.1"/>
    </source>
</evidence>
<name>A0A4R2N585_9BURK</name>
<keyword evidence="6" id="KW-1185">Reference proteome</keyword>
<dbReference type="AlphaFoldDB" id="A0A4R2N585"/>
<evidence type="ECO:0000256" key="3">
    <source>
        <dbReference type="SAM" id="MobiDB-lite"/>
    </source>
</evidence>
<dbReference type="Gene3D" id="1.10.10.2830">
    <property type="match status" value="1"/>
</dbReference>
<dbReference type="NCBIfam" id="TIGR00180">
    <property type="entry name" value="parB_part"/>
    <property type="match status" value="1"/>
</dbReference>
<dbReference type="CDD" id="cd16393">
    <property type="entry name" value="SPO0J_N"/>
    <property type="match status" value="1"/>
</dbReference>
<evidence type="ECO:0000313" key="6">
    <source>
        <dbReference type="Proteomes" id="UP000295182"/>
    </source>
</evidence>
<dbReference type="GO" id="GO:0003677">
    <property type="term" value="F:DNA binding"/>
    <property type="evidence" value="ECO:0007669"/>
    <property type="project" value="UniProtKB-KW"/>
</dbReference>
<dbReference type="Proteomes" id="UP000295182">
    <property type="component" value="Unassembled WGS sequence"/>
</dbReference>
<feature type="region of interest" description="Disordered" evidence="3">
    <location>
        <begin position="17"/>
        <end position="36"/>
    </location>
</feature>
<dbReference type="FunFam" id="3.90.1530.30:FF:000001">
    <property type="entry name" value="Chromosome partitioning protein ParB"/>
    <property type="match status" value="1"/>
</dbReference>
<dbReference type="InterPro" id="IPR003115">
    <property type="entry name" value="ParB_N"/>
</dbReference>
<dbReference type="PANTHER" id="PTHR33375:SF1">
    <property type="entry name" value="CHROMOSOME-PARTITIONING PROTEIN PARB-RELATED"/>
    <property type="match status" value="1"/>
</dbReference>
<dbReference type="InterPro" id="IPR050336">
    <property type="entry name" value="Chromosome_partition/occlusion"/>
</dbReference>
<dbReference type="Gene3D" id="3.90.1530.30">
    <property type="match status" value="1"/>
</dbReference>
<keyword evidence="2" id="KW-0238">DNA-binding</keyword>